<keyword evidence="4" id="KW-0949">S-adenosyl-L-methionine</keyword>
<accession>A0A2N1PUM2</accession>
<comment type="caution">
    <text evidence="11">The sequence shown here is derived from an EMBL/GenBank/DDBJ whole genome shotgun (WGS) entry which is preliminary data.</text>
</comment>
<proteinExistence type="inferred from homology"/>
<organism evidence="11 12">
    <name type="scientific">Candidatus Wallbacteria bacterium HGW-Wallbacteria-1</name>
    <dbReference type="NCBI Taxonomy" id="2013854"/>
    <lineage>
        <taxon>Bacteria</taxon>
        <taxon>Candidatus Walliibacteriota</taxon>
    </lineage>
</organism>
<dbReference type="InterPro" id="IPR017985">
    <property type="entry name" value="MeTrfase_CN4_CS"/>
</dbReference>
<evidence type="ECO:0000313" key="12">
    <source>
        <dbReference type="Proteomes" id="UP000233256"/>
    </source>
</evidence>
<evidence type="ECO:0000313" key="11">
    <source>
        <dbReference type="EMBL" id="PKK92037.1"/>
    </source>
</evidence>
<dbReference type="EMBL" id="PGXC01000001">
    <property type="protein sequence ID" value="PKK92037.1"/>
    <property type="molecule type" value="Genomic_DNA"/>
</dbReference>
<evidence type="ECO:0000256" key="3">
    <source>
        <dbReference type="ARBA" id="ARBA00022679"/>
    </source>
</evidence>
<comment type="catalytic activity">
    <reaction evidence="7">
        <text>a 2'-deoxycytidine in DNA + S-adenosyl-L-methionine = an N(4)-methyl-2'-deoxycytidine in DNA + S-adenosyl-L-homocysteine + H(+)</text>
        <dbReference type="Rhea" id="RHEA:16857"/>
        <dbReference type="Rhea" id="RHEA-COMP:11369"/>
        <dbReference type="Rhea" id="RHEA-COMP:13674"/>
        <dbReference type="ChEBI" id="CHEBI:15378"/>
        <dbReference type="ChEBI" id="CHEBI:57856"/>
        <dbReference type="ChEBI" id="CHEBI:59789"/>
        <dbReference type="ChEBI" id="CHEBI:85452"/>
        <dbReference type="ChEBI" id="CHEBI:137933"/>
        <dbReference type="EC" id="2.1.1.113"/>
    </reaction>
</comment>
<dbReference type="GO" id="GO:0009307">
    <property type="term" value="P:DNA restriction-modification system"/>
    <property type="evidence" value="ECO:0007669"/>
    <property type="project" value="UniProtKB-KW"/>
</dbReference>
<evidence type="ECO:0000256" key="5">
    <source>
        <dbReference type="ARBA" id="ARBA00022747"/>
    </source>
</evidence>
<feature type="domain" description="DNA methylase N-4/N-6" evidence="10">
    <location>
        <begin position="182"/>
        <end position="324"/>
    </location>
</feature>
<dbReference type="InterPro" id="IPR029063">
    <property type="entry name" value="SAM-dependent_MTases_sf"/>
</dbReference>
<dbReference type="Gene3D" id="3.40.50.150">
    <property type="entry name" value="Vaccinia Virus protein VP39"/>
    <property type="match status" value="2"/>
</dbReference>
<feature type="region of interest" description="Disordered" evidence="9">
    <location>
        <begin position="1"/>
        <end position="59"/>
    </location>
</feature>
<keyword evidence="2" id="KW-0489">Methyltransferase</keyword>
<sequence>MKSGVAEMAGTRKDNALKSKSGSSPQRTAPSRRALSSSGQALRKEPLPPGAVHPRNTLNDLDSKSWVKHTKSWFVADGRRAQITRDIESHPASYPPEVAERFIRLFTKAGGTVLDPFAGCGSTVQAAMDQGRRAYGIELSLQFCEIMDRRFQSVEAGSDGFHRPVIHHSDSRLASELDLPPIDLVMTSPPYWDMLKQSRGNVRSAQSIRREKGLMQDYGDDVRDLGNIGDYQDYLDSMTEVLAGLQPLMKPGAHMVVVIQNVREKSGIMRPVAWDIGARLASVFLLRQEFIWCQDQKRLGCWGYPTTYVSNLHHHYCLIFQKEKS</sequence>
<dbReference type="Pfam" id="PF01555">
    <property type="entry name" value="N6_N4_Mtase"/>
    <property type="match status" value="2"/>
</dbReference>
<keyword evidence="6" id="KW-0238">DNA-binding</keyword>
<evidence type="ECO:0000259" key="10">
    <source>
        <dbReference type="Pfam" id="PF01555"/>
    </source>
</evidence>
<dbReference type="PROSITE" id="PS00093">
    <property type="entry name" value="N4_MTASE"/>
    <property type="match status" value="1"/>
</dbReference>
<dbReference type="SUPFAM" id="SSF53335">
    <property type="entry name" value="S-adenosyl-L-methionine-dependent methyltransferases"/>
    <property type="match status" value="2"/>
</dbReference>
<keyword evidence="3" id="KW-0808">Transferase</keyword>
<evidence type="ECO:0000256" key="9">
    <source>
        <dbReference type="SAM" id="MobiDB-lite"/>
    </source>
</evidence>
<dbReference type="GO" id="GO:0008170">
    <property type="term" value="F:N-methyltransferase activity"/>
    <property type="evidence" value="ECO:0007669"/>
    <property type="project" value="InterPro"/>
</dbReference>
<dbReference type="Proteomes" id="UP000233256">
    <property type="component" value="Unassembled WGS sequence"/>
</dbReference>
<reference evidence="11 12" key="1">
    <citation type="journal article" date="2017" name="ISME J.">
        <title>Potential for microbial H2 and metal transformations associated with novel bacteria and archaea in deep terrestrial subsurface sediments.</title>
        <authorList>
            <person name="Hernsdorf A.W."/>
            <person name="Amano Y."/>
            <person name="Miyakawa K."/>
            <person name="Ise K."/>
            <person name="Suzuki Y."/>
            <person name="Anantharaman K."/>
            <person name="Probst A."/>
            <person name="Burstein D."/>
            <person name="Thomas B.C."/>
            <person name="Banfield J.F."/>
        </authorList>
    </citation>
    <scope>NUCLEOTIDE SEQUENCE [LARGE SCALE GENOMIC DNA]</scope>
    <source>
        <strain evidence="11">HGW-Wallbacteria-1</strain>
    </source>
</reference>
<dbReference type="GO" id="GO:0003677">
    <property type="term" value="F:DNA binding"/>
    <property type="evidence" value="ECO:0007669"/>
    <property type="project" value="UniProtKB-KW"/>
</dbReference>
<evidence type="ECO:0000256" key="7">
    <source>
        <dbReference type="ARBA" id="ARBA00049120"/>
    </source>
</evidence>
<comment type="similarity">
    <text evidence="1">Belongs to the N(4)/N(6)-methyltransferase family. N(4) subfamily.</text>
</comment>
<dbReference type="EC" id="2.1.1.-" evidence="8"/>
<gene>
    <name evidence="11" type="ORF">CVV64_01070</name>
</gene>
<dbReference type="GO" id="GO:0015667">
    <property type="term" value="F:site-specific DNA-methyltransferase (cytosine-N4-specific) activity"/>
    <property type="evidence" value="ECO:0007669"/>
    <property type="project" value="UniProtKB-EC"/>
</dbReference>
<evidence type="ECO:0000256" key="8">
    <source>
        <dbReference type="RuleBase" id="RU362026"/>
    </source>
</evidence>
<feature type="compositionally biased region" description="Polar residues" evidence="9">
    <location>
        <begin position="18"/>
        <end position="40"/>
    </location>
</feature>
<name>A0A2N1PUM2_9BACT</name>
<evidence type="ECO:0000256" key="2">
    <source>
        <dbReference type="ARBA" id="ARBA00022603"/>
    </source>
</evidence>
<keyword evidence="5" id="KW-0680">Restriction system</keyword>
<protein>
    <recommendedName>
        <fullName evidence="8">Methyltransferase</fullName>
        <ecNumber evidence="8">2.1.1.-</ecNumber>
    </recommendedName>
</protein>
<evidence type="ECO:0000256" key="4">
    <source>
        <dbReference type="ARBA" id="ARBA00022691"/>
    </source>
</evidence>
<evidence type="ECO:0000256" key="6">
    <source>
        <dbReference type="ARBA" id="ARBA00023125"/>
    </source>
</evidence>
<dbReference type="PRINTS" id="PR00508">
    <property type="entry name" value="S21N4MTFRASE"/>
</dbReference>
<dbReference type="InterPro" id="IPR002941">
    <property type="entry name" value="DNA_methylase_N4/N6"/>
</dbReference>
<evidence type="ECO:0000256" key="1">
    <source>
        <dbReference type="ARBA" id="ARBA00010203"/>
    </source>
</evidence>
<dbReference type="GO" id="GO:0032259">
    <property type="term" value="P:methylation"/>
    <property type="evidence" value="ECO:0007669"/>
    <property type="project" value="UniProtKB-KW"/>
</dbReference>
<dbReference type="CDD" id="cd02440">
    <property type="entry name" value="AdoMet_MTases"/>
    <property type="match status" value="1"/>
</dbReference>
<dbReference type="AlphaFoldDB" id="A0A2N1PUM2"/>
<feature type="domain" description="DNA methylase N-4/N-6" evidence="10">
    <location>
        <begin position="66"/>
        <end position="147"/>
    </location>
</feature>
<dbReference type="InterPro" id="IPR001091">
    <property type="entry name" value="RM_Methyltransferase"/>
</dbReference>